<reference evidence="2" key="1">
    <citation type="submission" date="2021-12" db="EMBL/GenBank/DDBJ databases">
        <authorList>
            <person name="Martin H S."/>
        </authorList>
    </citation>
    <scope>NUCLEOTIDE SEQUENCE</scope>
</reference>
<dbReference type="Proteomes" id="UP000838878">
    <property type="component" value="Chromosome 9"/>
</dbReference>
<proteinExistence type="predicted"/>
<dbReference type="EMBL" id="OV170229">
    <property type="protein sequence ID" value="CAH0730924.1"/>
    <property type="molecule type" value="Genomic_DNA"/>
</dbReference>
<gene>
    <name evidence="2" type="ORF">BINO364_LOCUS15846</name>
</gene>
<organism evidence="2 3">
    <name type="scientific">Brenthis ino</name>
    <name type="common">lesser marbled fritillary</name>
    <dbReference type="NCBI Taxonomy" id="405034"/>
    <lineage>
        <taxon>Eukaryota</taxon>
        <taxon>Metazoa</taxon>
        <taxon>Ecdysozoa</taxon>
        <taxon>Arthropoda</taxon>
        <taxon>Hexapoda</taxon>
        <taxon>Insecta</taxon>
        <taxon>Pterygota</taxon>
        <taxon>Neoptera</taxon>
        <taxon>Endopterygota</taxon>
        <taxon>Lepidoptera</taxon>
        <taxon>Glossata</taxon>
        <taxon>Ditrysia</taxon>
        <taxon>Papilionoidea</taxon>
        <taxon>Nymphalidae</taxon>
        <taxon>Heliconiinae</taxon>
        <taxon>Argynnini</taxon>
        <taxon>Brenthis</taxon>
    </lineage>
</organism>
<protein>
    <submittedName>
        <fullName evidence="2">Uncharacterized protein</fullName>
    </submittedName>
</protein>
<keyword evidence="3" id="KW-1185">Reference proteome</keyword>
<dbReference type="AlphaFoldDB" id="A0A8J9V671"/>
<accession>A0A8J9V671</accession>
<name>A0A8J9V671_9NEOP</name>
<feature type="region of interest" description="Disordered" evidence="1">
    <location>
        <begin position="131"/>
        <end position="163"/>
    </location>
</feature>
<feature type="compositionally biased region" description="Polar residues" evidence="1">
    <location>
        <begin position="136"/>
        <end position="150"/>
    </location>
</feature>
<evidence type="ECO:0000313" key="2">
    <source>
        <dbReference type="EMBL" id="CAH0730924.1"/>
    </source>
</evidence>
<feature type="compositionally biased region" description="Basic residues" evidence="1">
    <location>
        <begin position="154"/>
        <end position="163"/>
    </location>
</feature>
<evidence type="ECO:0000256" key="1">
    <source>
        <dbReference type="SAM" id="MobiDB-lite"/>
    </source>
</evidence>
<feature type="non-terminal residue" evidence="2">
    <location>
        <position position="198"/>
    </location>
</feature>
<dbReference type="OrthoDB" id="7378384at2759"/>
<evidence type="ECO:0000313" key="3">
    <source>
        <dbReference type="Proteomes" id="UP000838878"/>
    </source>
</evidence>
<sequence length="198" mass="24023">MLRTVVKHNNGQAQNDKDDIESFHKILNLTSDIIHDTDRRVGLLLTIKKKTADTAAFEVGYLTYDIQEKFRRMVDKYNTSIFMKPKLYLVELLLYLEEIERHYWEINHISNMMHEIERKYNIESDLDVEYDEDSRTSSSGGQTPPQNYMEQKTRPKKRKTKKFKHDRYFSNKYFSTKKTTTQRWPIDYGWEIDYDWWK</sequence>